<dbReference type="EMBL" id="JAODUP010000909">
    <property type="protein sequence ID" value="KAK2142825.1"/>
    <property type="molecule type" value="Genomic_DNA"/>
</dbReference>
<evidence type="ECO:0000256" key="3">
    <source>
        <dbReference type="ARBA" id="ARBA00023054"/>
    </source>
</evidence>
<feature type="compositionally biased region" description="Low complexity" evidence="8">
    <location>
        <begin position="393"/>
        <end position="410"/>
    </location>
</feature>
<feature type="compositionally biased region" description="Polar residues" evidence="8">
    <location>
        <begin position="166"/>
        <end position="190"/>
    </location>
</feature>
<feature type="compositionally biased region" description="Basic and acidic residues" evidence="8">
    <location>
        <begin position="570"/>
        <end position="594"/>
    </location>
</feature>
<feature type="region of interest" description="Disordered" evidence="8">
    <location>
        <begin position="554"/>
        <end position="622"/>
    </location>
</feature>
<evidence type="ECO:0000256" key="5">
    <source>
        <dbReference type="ARBA" id="ARBA00023242"/>
    </source>
</evidence>
<dbReference type="GO" id="GO:0008270">
    <property type="term" value="F:zinc ion binding"/>
    <property type="evidence" value="ECO:0007669"/>
    <property type="project" value="UniProtKB-KW"/>
</dbReference>
<keyword evidence="6" id="KW-0863">Zinc-finger</keyword>
<proteinExistence type="predicted"/>
<name>A0AAD9MRI7_9ANNE</name>
<evidence type="ECO:0000256" key="6">
    <source>
        <dbReference type="PROSITE-ProRule" id="PRU00094"/>
    </source>
</evidence>
<feature type="compositionally biased region" description="Basic and acidic residues" evidence="8">
    <location>
        <begin position="191"/>
        <end position="223"/>
    </location>
</feature>
<dbReference type="PANTHER" id="PTHR13455:SF7">
    <property type="entry name" value="SIMJANG, ISOFORM E"/>
    <property type="match status" value="1"/>
</dbReference>
<protein>
    <recommendedName>
        <fullName evidence="9">GATA-type domain-containing protein</fullName>
    </recommendedName>
</protein>
<feature type="compositionally biased region" description="Polar residues" evidence="8">
    <location>
        <begin position="137"/>
        <end position="150"/>
    </location>
</feature>
<evidence type="ECO:0000259" key="9">
    <source>
        <dbReference type="PROSITE" id="PS50114"/>
    </source>
</evidence>
<organism evidence="10 11">
    <name type="scientific">Paralvinella palmiformis</name>
    <dbReference type="NCBI Taxonomy" id="53620"/>
    <lineage>
        <taxon>Eukaryota</taxon>
        <taxon>Metazoa</taxon>
        <taxon>Spiralia</taxon>
        <taxon>Lophotrochozoa</taxon>
        <taxon>Annelida</taxon>
        <taxon>Polychaeta</taxon>
        <taxon>Sedentaria</taxon>
        <taxon>Canalipalpata</taxon>
        <taxon>Terebellida</taxon>
        <taxon>Terebelliformia</taxon>
        <taxon>Alvinellidae</taxon>
        <taxon>Paralvinella</taxon>
    </lineage>
</organism>
<evidence type="ECO:0000256" key="7">
    <source>
        <dbReference type="SAM" id="Coils"/>
    </source>
</evidence>
<feature type="compositionally biased region" description="Acidic residues" evidence="8">
    <location>
        <begin position="93"/>
        <end position="108"/>
    </location>
</feature>
<feature type="region of interest" description="Disordered" evidence="8">
    <location>
        <begin position="306"/>
        <end position="423"/>
    </location>
</feature>
<dbReference type="GO" id="GO:0016581">
    <property type="term" value="C:NuRD complex"/>
    <property type="evidence" value="ECO:0007669"/>
    <property type="project" value="TreeGrafter"/>
</dbReference>
<dbReference type="Proteomes" id="UP001208570">
    <property type="component" value="Unassembled WGS sequence"/>
</dbReference>
<dbReference type="Pfam" id="PF00320">
    <property type="entry name" value="GATA"/>
    <property type="match status" value="1"/>
</dbReference>
<feature type="coiled-coil region" evidence="7">
    <location>
        <begin position="265"/>
        <end position="292"/>
    </location>
</feature>
<dbReference type="GO" id="GO:0000122">
    <property type="term" value="P:negative regulation of transcription by RNA polymerase II"/>
    <property type="evidence" value="ECO:0007669"/>
    <property type="project" value="InterPro"/>
</dbReference>
<feature type="region of interest" description="Disordered" evidence="8">
    <location>
        <begin position="1"/>
        <end position="262"/>
    </location>
</feature>
<dbReference type="InterPro" id="IPR032346">
    <property type="entry name" value="P66_CC"/>
</dbReference>
<evidence type="ECO:0000313" key="11">
    <source>
        <dbReference type="Proteomes" id="UP001208570"/>
    </source>
</evidence>
<dbReference type="GO" id="GO:0043565">
    <property type="term" value="F:sequence-specific DNA binding"/>
    <property type="evidence" value="ECO:0007669"/>
    <property type="project" value="InterPro"/>
</dbReference>
<feature type="domain" description="GATA-type" evidence="9">
    <location>
        <begin position="499"/>
        <end position="525"/>
    </location>
</feature>
<evidence type="ECO:0000256" key="4">
    <source>
        <dbReference type="ARBA" id="ARBA00023163"/>
    </source>
</evidence>
<feature type="compositionally biased region" description="Basic and acidic residues" evidence="8">
    <location>
        <begin position="119"/>
        <end position="131"/>
    </location>
</feature>
<keyword evidence="2" id="KW-0805">Transcription regulation</keyword>
<evidence type="ECO:0000313" key="10">
    <source>
        <dbReference type="EMBL" id="KAK2142825.1"/>
    </source>
</evidence>
<dbReference type="Gene3D" id="6.10.250.1650">
    <property type="match status" value="1"/>
</dbReference>
<feature type="compositionally biased region" description="Polar residues" evidence="8">
    <location>
        <begin position="342"/>
        <end position="358"/>
    </location>
</feature>
<feature type="compositionally biased region" description="Polar residues" evidence="8">
    <location>
        <begin position="1"/>
        <end position="11"/>
    </location>
</feature>
<dbReference type="AlphaFoldDB" id="A0AAD9MRI7"/>
<dbReference type="Pfam" id="PF16563">
    <property type="entry name" value="P66_CC"/>
    <property type="match status" value="1"/>
</dbReference>
<keyword evidence="6" id="KW-0862">Zinc</keyword>
<keyword evidence="5" id="KW-0539">Nucleus</keyword>
<evidence type="ECO:0000256" key="2">
    <source>
        <dbReference type="ARBA" id="ARBA00023015"/>
    </source>
</evidence>
<keyword evidence="4" id="KW-0804">Transcription</keyword>
<keyword evidence="6" id="KW-0479">Metal-binding</keyword>
<dbReference type="InterPro" id="IPR000679">
    <property type="entry name" value="Znf_GATA"/>
</dbReference>
<feature type="compositionally biased region" description="Polar residues" evidence="8">
    <location>
        <begin position="310"/>
        <end position="320"/>
    </location>
</feature>
<dbReference type="InterPro" id="IPR040386">
    <property type="entry name" value="P66"/>
</dbReference>
<keyword evidence="3 7" id="KW-0175">Coiled coil</keyword>
<evidence type="ECO:0000256" key="8">
    <source>
        <dbReference type="SAM" id="MobiDB-lite"/>
    </source>
</evidence>
<accession>A0AAD9MRI7</accession>
<dbReference type="Gene3D" id="3.30.50.10">
    <property type="entry name" value="Erythroid Transcription Factor GATA-1, subunit A"/>
    <property type="match status" value="1"/>
</dbReference>
<feature type="compositionally biased region" description="Polar residues" evidence="8">
    <location>
        <begin position="30"/>
        <end position="68"/>
    </location>
</feature>
<reference evidence="10" key="1">
    <citation type="journal article" date="2023" name="Mol. Biol. Evol.">
        <title>Third-Generation Sequencing Reveals the Adaptive Role of the Epigenome in Three Deep-Sea Polychaetes.</title>
        <authorList>
            <person name="Perez M."/>
            <person name="Aroh O."/>
            <person name="Sun Y."/>
            <person name="Lan Y."/>
            <person name="Juniper S.K."/>
            <person name="Young C.R."/>
            <person name="Angers B."/>
            <person name="Qian P.Y."/>
        </authorList>
    </citation>
    <scope>NUCLEOTIDE SEQUENCE</scope>
    <source>
        <strain evidence="10">P08H-3</strain>
    </source>
</reference>
<evidence type="ECO:0000256" key="1">
    <source>
        <dbReference type="ARBA" id="ARBA00004123"/>
    </source>
</evidence>
<gene>
    <name evidence="10" type="ORF">LSH36_909g00017</name>
</gene>
<comment type="caution">
    <text evidence="10">The sequence shown here is derived from an EMBL/GenBank/DDBJ whole genome shotgun (WGS) entry which is preliminary data.</text>
</comment>
<feature type="compositionally biased region" description="Polar residues" evidence="8">
    <location>
        <begin position="235"/>
        <end position="248"/>
    </location>
</feature>
<feature type="compositionally biased region" description="Basic and acidic residues" evidence="8">
    <location>
        <begin position="80"/>
        <end position="92"/>
    </location>
</feature>
<dbReference type="InterPro" id="IPR013088">
    <property type="entry name" value="Znf_NHR/GATA"/>
</dbReference>
<comment type="subcellular location">
    <subcellularLocation>
        <location evidence="1">Nucleus</location>
    </subcellularLocation>
</comment>
<dbReference type="PROSITE" id="PS50114">
    <property type="entry name" value="GATA_ZN_FINGER_2"/>
    <property type="match status" value="1"/>
</dbReference>
<keyword evidence="11" id="KW-1185">Reference proteome</keyword>
<sequence length="707" mass="77582">MSSNNSDTTEMGCQETVDAMATPEKKFKNGNDQVPASGDASSTSDQPESPLSSADSTSRASPQNTTDSEAPVLTPVNNDHQSDVESRKRKADDDNDNDDDDDDDDENDGQAPETQCPDDSDKTSDVKRAKLEEEDGNPSSPANSTVSSCTKPDPEDLSGKPKMAFTNDSLQDNETSVDVSVKSLETSQDSDISKSHSELSDVTKSDESKPTDRSPGDSDKENADVPIDLSLGVKGNSSSDAVTLSGGESSKPLVNGFKEMTPEQLKERRHLVKRLQDELRNEEAKLVLLKKIRQSQLLQHLHETVPSAKGISSSVTSKLPQTGPPPLIKGTDEASLHRHQHGSNQHTSQTTKIMGNQHSHNRSSSHGLHPHGPPPLIMAPTARGQSQLHHKSQQQVVSSSRNSSHTTHSQVPSQPEQTPAQRQAAAKLALRKQLEKTLLQIPPPKPPPPEMNFIPNLAGNDFMLLVGLEEVVKFIVDFDAHTKDDRGPEVKYVFNPFVCVQCGTDFTPVWKRDKPGSKNVICEQCVTTNQKKALKQEHTNRLKSAFVKALQQEQEIEQRMQAQTSSSHRSSKERIERDREREHSSHRDEVDPRPSRSAHSHSLHSHSSHHSSASSSANPVNLSTNFKATNEQIRQHQNLIQAHQAQLRGAALTGLAPAAAAFNPRLMFQFSPQHLASSSSKAELQRQYLLDMIPPRSLPGSNALWRT</sequence>
<feature type="compositionally biased region" description="Basic residues" evidence="8">
    <location>
        <begin position="596"/>
        <end position="609"/>
    </location>
</feature>
<dbReference type="PANTHER" id="PTHR13455">
    <property type="entry name" value="TRANSCRIPTIONAL REPRESSOR P66-RELATED"/>
    <property type="match status" value="1"/>
</dbReference>